<proteinExistence type="predicted"/>
<dbReference type="Proteomes" id="UP000886653">
    <property type="component" value="Unassembled WGS sequence"/>
</dbReference>
<dbReference type="AlphaFoldDB" id="A0A9P6TIG6"/>
<reference evidence="1" key="1">
    <citation type="submission" date="2013-11" db="EMBL/GenBank/DDBJ databases">
        <title>Genome sequence of the fusiform rust pathogen reveals effectors for host alternation and coevolution with pine.</title>
        <authorList>
            <consortium name="DOE Joint Genome Institute"/>
            <person name="Smith K."/>
            <person name="Pendleton A."/>
            <person name="Kubisiak T."/>
            <person name="Anderson C."/>
            <person name="Salamov A."/>
            <person name="Aerts A."/>
            <person name="Riley R."/>
            <person name="Clum A."/>
            <person name="Lindquist E."/>
            <person name="Ence D."/>
            <person name="Campbell M."/>
            <person name="Kronenberg Z."/>
            <person name="Feau N."/>
            <person name="Dhillon B."/>
            <person name="Hamelin R."/>
            <person name="Burleigh J."/>
            <person name="Smith J."/>
            <person name="Yandell M."/>
            <person name="Nelson C."/>
            <person name="Grigoriev I."/>
            <person name="Davis J."/>
        </authorList>
    </citation>
    <scope>NUCLEOTIDE SEQUENCE</scope>
    <source>
        <strain evidence="1">G11</strain>
    </source>
</reference>
<comment type="caution">
    <text evidence="1">The sequence shown here is derived from an EMBL/GenBank/DDBJ whole genome shotgun (WGS) entry which is preliminary data.</text>
</comment>
<keyword evidence="2" id="KW-1185">Reference proteome</keyword>
<accession>A0A9P6TIG6</accession>
<protein>
    <submittedName>
        <fullName evidence="1">Uncharacterized protein</fullName>
    </submittedName>
</protein>
<gene>
    <name evidence="1" type="ORF">CROQUDRAFT_465381</name>
</gene>
<dbReference type="EMBL" id="MU167211">
    <property type="protein sequence ID" value="KAG0151778.1"/>
    <property type="molecule type" value="Genomic_DNA"/>
</dbReference>
<evidence type="ECO:0000313" key="2">
    <source>
        <dbReference type="Proteomes" id="UP000886653"/>
    </source>
</evidence>
<sequence length="81" mass="8773">MKNLVVYLGLCFAILTYSTALFLLAPADRELEASRIAGHISEAPEDTTGALPSALKVDYTPTQENNGDRLSAVGEVELTYR</sequence>
<name>A0A9P6TIG6_9BASI</name>
<organism evidence="1 2">
    <name type="scientific">Cronartium quercuum f. sp. fusiforme G11</name>
    <dbReference type="NCBI Taxonomy" id="708437"/>
    <lineage>
        <taxon>Eukaryota</taxon>
        <taxon>Fungi</taxon>
        <taxon>Dikarya</taxon>
        <taxon>Basidiomycota</taxon>
        <taxon>Pucciniomycotina</taxon>
        <taxon>Pucciniomycetes</taxon>
        <taxon>Pucciniales</taxon>
        <taxon>Coleosporiaceae</taxon>
        <taxon>Cronartium</taxon>
    </lineage>
</organism>
<evidence type="ECO:0000313" key="1">
    <source>
        <dbReference type="EMBL" id="KAG0151778.1"/>
    </source>
</evidence>